<sequence>MARITPLDIDDIPEELAPAVQTYQTKMGKVPNSFRTMARKPLIAKAYGDFQKALAASLTIPAELRSMMFLLQSQSNGCLYCQAHSVSALARDNNVSEEKIKDLWLFDTSPVFSEAERVALQFALQASQHPNAATDADFDALKLHYSEDQIVELVAVLSIGSFLNTWNDTMATQLEEASAKTAEEQLGHRGWKIGKHA</sequence>
<proteinExistence type="predicted"/>
<evidence type="ECO:0000313" key="2">
    <source>
        <dbReference type="EMBL" id="ASJ72899.1"/>
    </source>
</evidence>
<dbReference type="Gene3D" id="1.20.1290.10">
    <property type="entry name" value="AhpD-like"/>
    <property type="match status" value="1"/>
</dbReference>
<protein>
    <recommendedName>
        <fullName evidence="1">Carboxymuconolactone decarboxylase-like domain-containing protein</fullName>
    </recommendedName>
</protein>
<feature type="domain" description="Carboxymuconolactone decarboxylase-like" evidence="1">
    <location>
        <begin position="41"/>
        <end position="123"/>
    </location>
</feature>
<evidence type="ECO:0000259" key="1">
    <source>
        <dbReference type="Pfam" id="PF02627"/>
    </source>
</evidence>
<organism evidence="2 3">
    <name type="scientific">Granulosicoccus antarcticus IMCC3135</name>
    <dbReference type="NCBI Taxonomy" id="1192854"/>
    <lineage>
        <taxon>Bacteria</taxon>
        <taxon>Pseudomonadati</taxon>
        <taxon>Pseudomonadota</taxon>
        <taxon>Gammaproteobacteria</taxon>
        <taxon>Chromatiales</taxon>
        <taxon>Granulosicoccaceae</taxon>
        <taxon>Granulosicoccus</taxon>
    </lineage>
</organism>
<dbReference type="KEGG" id="gai:IMCC3135_14070"/>
<dbReference type="PANTHER" id="PTHR35446">
    <property type="entry name" value="SI:CH211-175M2.5"/>
    <property type="match status" value="1"/>
</dbReference>
<evidence type="ECO:0000313" key="3">
    <source>
        <dbReference type="Proteomes" id="UP000250079"/>
    </source>
</evidence>
<dbReference type="GO" id="GO:0051920">
    <property type="term" value="F:peroxiredoxin activity"/>
    <property type="evidence" value="ECO:0007669"/>
    <property type="project" value="InterPro"/>
</dbReference>
<dbReference type="SUPFAM" id="SSF69118">
    <property type="entry name" value="AhpD-like"/>
    <property type="match status" value="1"/>
</dbReference>
<dbReference type="AlphaFoldDB" id="A0A2Z2NNU6"/>
<reference evidence="2 3" key="1">
    <citation type="submission" date="2016-12" db="EMBL/GenBank/DDBJ databases">
        <authorList>
            <person name="Song W.-J."/>
            <person name="Kurnit D.M."/>
        </authorList>
    </citation>
    <scope>NUCLEOTIDE SEQUENCE [LARGE SCALE GENOMIC DNA]</scope>
    <source>
        <strain evidence="2 3">IMCC3135</strain>
    </source>
</reference>
<accession>A0A2Z2NNU6</accession>
<dbReference type="RefSeq" id="WP_088918167.1">
    <property type="nucleotide sequence ID" value="NZ_CP018632.1"/>
</dbReference>
<gene>
    <name evidence="2" type="ORF">IMCC3135_14070</name>
</gene>
<dbReference type="PANTHER" id="PTHR35446:SF2">
    <property type="entry name" value="CARBOXYMUCONOLACTONE DECARBOXYLASE-LIKE DOMAIN-CONTAINING PROTEIN"/>
    <property type="match status" value="1"/>
</dbReference>
<dbReference type="InterPro" id="IPR029032">
    <property type="entry name" value="AhpD-like"/>
</dbReference>
<dbReference type="Proteomes" id="UP000250079">
    <property type="component" value="Chromosome"/>
</dbReference>
<name>A0A2Z2NNU6_9GAMM</name>
<dbReference type="InterPro" id="IPR003779">
    <property type="entry name" value="CMD-like"/>
</dbReference>
<dbReference type="EMBL" id="CP018632">
    <property type="protein sequence ID" value="ASJ72899.1"/>
    <property type="molecule type" value="Genomic_DNA"/>
</dbReference>
<keyword evidence="3" id="KW-1185">Reference proteome</keyword>
<dbReference type="OrthoDB" id="9801997at2"/>
<dbReference type="Pfam" id="PF02627">
    <property type="entry name" value="CMD"/>
    <property type="match status" value="1"/>
</dbReference>